<keyword evidence="3" id="KW-0677">Repeat</keyword>
<reference evidence="9" key="1">
    <citation type="submission" date="2023-04" db="EMBL/GenBank/DDBJ databases">
        <authorList>
            <person name="Vijverberg K."/>
            <person name="Xiong W."/>
            <person name="Schranz E."/>
        </authorList>
    </citation>
    <scope>NUCLEOTIDE SEQUENCE</scope>
</reference>
<dbReference type="InterPro" id="IPR011989">
    <property type="entry name" value="ARM-like"/>
</dbReference>
<evidence type="ECO:0000256" key="6">
    <source>
        <dbReference type="ARBA" id="ARBA00022840"/>
    </source>
</evidence>
<dbReference type="PROSITE" id="PS50011">
    <property type="entry name" value="PROTEIN_KINASE_DOM"/>
    <property type="match status" value="1"/>
</dbReference>
<dbReference type="AlphaFoldDB" id="A0AA35VHW6"/>
<feature type="repeat" description="ARM" evidence="7">
    <location>
        <begin position="347"/>
        <end position="389"/>
    </location>
</feature>
<dbReference type="Pfam" id="PF00514">
    <property type="entry name" value="Arm"/>
    <property type="match status" value="1"/>
</dbReference>
<evidence type="ECO:0000256" key="2">
    <source>
        <dbReference type="ARBA" id="ARBA00022679"/>
    </source>
</evidence>
<dbReference type="GO" id="GO:0009506">
    <property type="term" value="C:plasmodesma"/>
    <property type="evidence" value="ECO:0007669"/>
    <property type="project" value="TreeGrafter"/>
</dbReference>
<protein>
    <recommendedName>
        <fullName evidence="8">Protein kinase domain-containing protein</fullName>
    </recommendedName>
</protein>
<evidence type="ECO:0000256" key="5">
    <source>
        <dbReference type="ARBA" id="ARBA00022777"/>
    </source>
</evidence>
<dbReference type="FunFam" id="3.30.200.20:FF:000039">
    <property type="entry name" value="receptor-like protein kinase FERONIA"/>
    <property type="match status" value="1"/>
</dbReference>
<dbReference type="Gene3D" id="1.10.510.10">
    <property type="entry name" value="Transferase(Phosphotransferase) domain 1"/>
    <property type="match status" value="1"/>
</dbReference>
<dbReference type="EMBL" id="OX465077">
    <property type="protein sequence ID" value="CAI9269228.1"/>
    <property type="molecule type" value="Genomic_DNA"/>
</dbReference>
<dbReference type="PROSITE" id="PS50176">
    <property type="entry name" value="ARM_REPEAT"/>
    <property type="match status" value="1"/>
</dbReference>
<keyword evidence="6" id="KW-0067">ATP-binding</keyword>
<dbReference type="SUPFAM" id="SSF56112">
    <property type="entry name" value="Protein kinase-like (PK-like)"/>
    <property type="match status" value="1"/>
</dbReference>
<dbReference type="InterPro" id="IPR000225">
    <property type="entry name" value="Armadillo"/>
</dbReference>
<evidence type="ECO:0000313" key="9">
    <source>
        <dbReference type="EMBL" id="CAI9269228.1"/>
    </source>
</evidence>
<sequence length="426" mass="47736">MHCRDSLGTHKPFLNQQIRQRPRLPHLLLLPPYPYTSSPISKDMSSSGVSLENYLIPLKEINGATENFNQQRCIGGGGFGAVYKAAIKRLSRDSFQREHEFRNELELISKFHHENIISFIGYCDEDNEVIIVYEYAMNGRLDYHLQDPHKMSCITWTQRLMICIGAARGLSYHHSGLGEHNGVIQETSSSNILLDNNLVATVCDFGLSKFGPRNQSDTEVYTRVAGTQFYMDPAYHESGILRKESDVYSFGVVLFEILSGMLVYHEKSFGDDCQQNLITSVRRYYDKESHKTHKPSASTHAIRSMIESVVHKLKYCASPDEQLTTASEILLLAKGHDDNCVAIVKAGAIPMLSHLLTLPDTLAHEHALNAILNLSIREENKCIIVSSGAVTGIIYVLQEGAIPPLVLLLSERTQRGKKDASIALYN</sequence>
<dbReference type="PANTHER" id="PTHR27003">
    <property type="entry name" value="OS07G0166700 PROTEIN"/>
    <property type="match status" value="1"/>
</dbReference>
<evidence type="ECO:0000256" key="7">
    <source>
        <dbReference type="PROSITE-ProRule" id="PRU00259"/>
    </source>
</evidence>
<dbReference type="InterPro" id="IPR016024">
    <property type="entry name" value="ARM-type_fold"/>
</dbReference>
<evidence type="ECO:0000256" key="3">
    <source>
        <dbReference type="ARBA" id="ARBA00022737"/>
    </source>
</evidence>
<name>A0AA35VHW6_LACSI</name>
<dbReference type="GO" id="GO:0004714">
    <property type="term" value="F:transmembrane receptor protein tyrosine kinase activity"/>
    <property type="evidence" value="ECO:0007669"/>
    <property type="project" value="InterPro"/>
</dbReference>
<dbReference type="SUPFAM" id="SSF48371">
    <property type="entry name" value="ARM repeat"/>
    <property type="match status" value="1"/>
</dbReference>
<accession>A0AA35VHW6</accession>
<evidence type="ECO:0000313" key="10">
    <source>
        <dbReference type="Proteomes" id="UP001177003"/>
    </source>
</evidence>
<dbReference type="InterPro" id="IPR045272">
    <property type="entry name" value="ANXUR1/2-like"/>
</dbReference>
<dbReference type="PANTHER" id="PTHR27003:SF359">
    <property type="entry name" value="SERINE_THREONINE-PROTEIN KINASE UNC-51-RELATED"/>
    <property type="match status" value="1"/>
</dbReference>
<keyword evidence="1" id="KW-0723">Serine/threonine-protein kinase</keyword>
<keyword evidence="10" id="KW-1185">Reference proteome</keyword>
<keyword evidence="5" id="KW-0418">Kinase</keyword>
<keyword evidence="4" id="KW-0547">Nucleotide-binding</keyword>
<dbReference type="GO" id="GO:0005524">
    <property type="term" value="F:ATP binding"/>
    <property type="evidence" value="ECO:0007669"/>
    <property type="project" value="UniProtKB-KW"/>
</dbReference>
<evidence type="ECO:0000256" key="1">
    <source>
        <dbReference type="ARBA" id="ARBA00022527"/>
    </source>
</evidence>
<dbReference type="GO" id="GO:0004674">
    <property type="term" value="F:protein serine/threonine kinase activity"/>
    <property type="evidence" value="ECO:0007669"/>
    <property type="project" value="UniProtKB-KW"/>
</dbReference>
<dbReference type="SMART" id="SM00185">
    <property type="entry name" value="ARM"/>
    <property type="match status" value="2"/>
</dbReference>
<dbReference type="Proteomes" id="UP001177003">
    <property type="component" value="Chromosome 1"/>
</dbReference>
<feature type="domain" description="Protein kinase" evidence="8">
    <location>
        <begin position="68"/>
        <end position="339"/>
    </location>
</feature>
<proteinExistence type="predicted"/>
<dbReference type="InterPro" id="IPR001245">
    <property type="entry name" value="Ser-Thr/Tyr_kinase_cat_dom"/>
</dbReference>
<dbReference type="GO" id="GO:0005886">
    <property type="term" value="C:plasma membrane"/>
    <property type="evidence" value="ECO:0007669"/>
    <property type="project" value="TreeGrafter"/>
</dbReference>
<dbReference type="Gene3D" id="1.25.10.10">
    <property type="entry name" value="Leucine-rich Repeat Variant"/>
    <property type="match status" value="1"/>
</dbReference>
<dbReference type="InterPro" id="IPR000719">
    <property type="entry name" value="Prot_kinase_dom"/>
</dbReference>
<evidence type="ECO:0000256" key="4">
    <source>
        <dbReference type="ARBA" id="ARBA00022741"/>
    </source>
</evidence>
<evidence type="ECO:0000259" key="8">
    <source>
        <dbReference type="PROSITE" id="PS50011"/>
    </source>
</evidence>
<organism evidence="9 10">
    <name type="scientific">Lactuca saligna</name>
    <name type="common">Willowleaf lettuce</name>
    <dbReference type="NCBI Taxonomy" id="75948"/>
    <lineage>
        <taxon>Eukaryota</taxon>
        <taxon>Viridiplantae</taxon>
        <taxon>Streptophyta</taxon>
        <taxon>Embryophyta</taxon>
        <taxon>Tracheophyta</taxon>
        <taxon>Spermatophyta</taxon>
        <taxon>Magnoliopsida</taxon>
        <taxon>eudicotyledons</taxon>
        <taxon>Gunneridae</taxon>
        <taxon>Pentapetalae</taxon>
        <taxon>asterids</taxon>
        <taxon>campanulids</taxon>
        <taxon>Asterales</taxon>
        <taxon>Asteraceae</taxon>
        <taxon>Cichorioideae</taxon>
        <taxon>Cichorieae</taxon>
        <taxon>Lactucinae</taxon>
        <taxon>Lactuca</taxon>
    </lineage>
</organism>
<dbReference type="Gene3D" id="3.30.200.20">
    <property type="entry name" value="Phosphorylase Kinase, domain 1"/>
    <property type="match status" value="1"/>
</dbReference>
<keyword evidence="2" id="KW-0808">Transferase</keyword>
<dbReference type="InterPro" id="IPR011009">
    <property type="entry name" value="Kinase-like_dom_sf"/>
</dbReference>
<dbReference type="Pfam" id="PF07714">
    <property type="entry name" value="PK_Tyr_Ser-Thr"/>
    <property type="match status" value="1"/>
</dbReference>
<gene>
    <name evidence="9" type="ORF">LSALG_LOCUS9610</name>
</gene>